<feature type="compositionally biased region" description="Low complexity" evidence="1">
    <location>
        <begin position="110"/>
        <end position="122"/>
    </location>
</feature>
<accession>A0A426ZDP8</accession>
<dbReference type="Proteomes" id="UP000287651">
    <property type="component" value="Unassembled WGS sequence"/>
</dbReference>
<reference evidence="2 3" key="1">
    <citation type="journal article" date="2014" name="Agronomy (Basel)">
        <title>A Draft Genome Sequence for Ensete ventricosum, the Drought-Tolerant Tree Against Hunger.</title>
        <authorList>
            <person name="Harrison J."/>
            <person name="Moore K.A."/>
            <person name="Paszkiewicz K."/>
            <person name="Jones T."/>
            <person name="Grant M."/>
            <person name="Ambacheew D."/>
            <person name="Muzemil S."/>
            <person name="Studholme D.J."/>
        </authorList>
    </citation>
    <scope>NUCLEOTIDE SEQUENCE [LARGE SCALE GENOMIC DNA]</scope>
</reference>
<protein>
    <submittedName>
        <fullName evidence="2">Uncharacterized protein</fullName>
    </submittedName>
</protein>
<comment type="caution">
    <text evidence="2">The sequence shown here is derived from an EMBL/GenBank/DDBJ whole genome shotgun (WGS) entry which is preliminary data.</text>
</comment>
<evidence type="ECO:0000313" key="3">
    <source>
        <dbReference type="Proteomes" id="UP000287651"/>
    </source>
</evidence>
<organism evidence="2 3">
    <name type="scientific">Ensete ventricosum</name>
    <name type="common">Abyssinian banana</name>
    <name type="synonym">Musa ensete</name>
    <dbReference type="NCBI Taxonomy" id="4639"/>
    <lineage>
        <taxon>Eukaryota</taxon>
        <taxon>Viridiplantae</taxon>
        <taxon>Streptophyta</taxon>
        <taxon>Embryophyta</taxon>
        <taxon>Tracheophyta</taxon>
        <taxon>Spermatophyta</taxon>
        <taxon>Magnoliopsida</taxon>
        <taxon>Liliopsida</taxon>
        <taxon>Zingiberales</taxon>
        <taxon>Musaceae</taxon>
        <taxon>Ensete</taxon>
    </lineage>
</organism>
<evidence type="ECO:0000313" key="2">
    <source>
        <dbReference type="EMBL" id="RRT62090.1"/>
    </source>
</evidence>
<feature type="region of interest" description="Disordered" evidence="1">
    <location>
        <begin position="34"/>
        <end position="139"/>
    </location>
</feature>
<dbReference type="EMBL" id="AMZH03007130">
    <property type="protein sequence ID" value="RRT62090.1"/>
    <property type="molecule type" value="Genomic_DNA"/>
</dbReference>
<name>A0A426ZDP8_ENSVE</name>
<sequence length="139" mass="15865">MMNKAGKRMNPTYSQRLFATRLEIKRSKPTLTHVSGINQKDNRGERRRVDGGERGRHLSLGRLDAAAGEREETLEKRLDDELGGASGVHFRRSRQEEWKRIGGRRRAAARPRGANARSPARSFLLGKRVGNRHVKKKDR</sequence>
<feature type="compositionally biased region" description="Basic and acidic residues" evidence="1">
    <location>
        <begin position="67"/>
        <end position="80"/>
    </location>
</feature>
<feature type="compositionally biased region" description="Basic residues" evidence="1">
    <location>
        <begin position="129"/>
        <end position="139"/>
    </location>
</feature>
<evidence type="ECO:0000256" key="1">
    <source>
        <dbReference type="SAM" id="MobiDB-lite"/>
    </source>
</evidence>
<dbReference type="AlphaFoldDB" id="A0A426ZDP8"/>
<gene>
    <name evidence="2" type="ORF">B296_00034925</name>
</gene>
<proteinExistence type="predicted"/>
<feature type="compositionally biased region" description="Basic and acidic residues" evidence="1">
    <location>
        <begin position="40"/>
        <end position="56"/>
    </location>
</feature>